<dbReference type="GO" id="GO:0015562">
    <property type="term" value="F:efflux transmembrane transporter activity"/>
    <property type="evidence" value="ECO:0007669"/>
    <property type="project" value="InterPro"/>
</dbReference>
<keyword evidence="3" id="KW-1185">Reference proteome</keyword>
<gene>
    <name evidence="2" type="ORF">SOO65_14690</name>
</gene>
<reference evidence="2 3" key="1">
    <citation type="submission" date="2023-11" db="EMBL/GenBank/DDBJ databases">
        <title>Peredibacter starrii A3.12.</title>
        <authorList>
            <person name="Mitchell R.J."/>
        </authorList>
    </citation>
    <scope>NUCLEOTIDE SEQUENCE [LARGE SCALE GENOMIC DNA]</scope>
    <source>
        <strain evidence="2 3">A3.12</strain>
    </source>
</reference>
<protein>
    <submittedName>
        <fullName evidence="2">TolC family protein</fullName>
    </submittedName>
</protein>
<evidence type="ECO:0000313" key="2">
    <source>
        <dbReference type="EMBL" id="WPU63940.1"/>
    </source>
</evidence>
<dbReference type="SUPFAM" id="SSF56954">
    <property type="entry name" value="Outer membrane efflux proteins (OEP)"/>
    <property type="match status" value="1"/>
</dbReference>
<dbReference type="RefSeq" id="WP_321391634.1">
    <property type="nucleotide sequence ID" value="NZ_CP139487.1"/>
</dbReference>
<evidence type="ECO:0000256" key="1">
    <source>
        <dbReference type="SAM" id="Coils"/>
    </source>
</evidence>
<proteinExistence type="predicted"/>
<dbReference type="PANTHER" id="PTHR30203">
    <property type="entry name" value="OUTER MEMBRANE CATION EFFLUX PROTEIN"/>
    <property type="match status" value="1"/>
</dbReference>
<evidence type="ECO:0000313" key="3">
    <source>
        <dbReference type="Proteomes" id="UP001324634"/>
    </source>
</evidence>
<feature type="coiled-coil region" evidence="1">
    <location>
        <begin position="436"/>
        <end position="463"/>
    </location>
</feature>
<sequence length="509" mass="57565">MCLVLDMIGGFMGNYLKLLFCFSSFLISASGYSAILLSEDLIQEVARKGAPQLDQIEAAFQASSIRKGEEKEKYAPELFGQGLYSETRERALIEFSPIFSPVKQVQFGVRQNLAYGFDSKLSVVTDQRSSSSSPVIGHIKDATTTTLAFTMQMDLWRNLLGRMTKNKVESLELENKKAAIEKDIQTKTFRLSLRRIYWSLVANQESLMKSEALLKSAQTQARETELQFKSSVAEADEVARTKAQVASREGTITFLKYQRETFFTQLKNLLPEFSEQDLTLAEYDLDKTVDEVLACTGVIGREKGTPYQFTQYDEAVAMLKEVRVRQAEYNSRYADPDVKLFGTVKSTGVSLDEVGTQKYRGSYQGSIDDMQNNNRTGYEVGVLFTMPLGSVKSDTQRAKEIYDDKRLLASIAATDAQVVNTHQEFMRSIAFLNDVVRSQRMTSQELEKRLKGMRRKYEQARVSVSDMVQDQDAFLNAEIATINTQLQILNTIFDYLVVFPDTPCGFNRI</sequence>
<dbReference type="KEGG" id="psti:SOO65_14690"/>
<keyword evidence="1" id="KW-0175">Coiled coil</keyword>
<dbReference type="PANTHER" id="PTHR30203:SF33">
    <property type="entry name" value="BLR4455 PROTEIN"/>
    <property type="match status" value="1"/>
</dbReference>
<dbReference type="InterPro" id="IPR010131">
    <property type="entry name" value="MdtP/NodT-like"/>
</dbReference>
<name>A0AAX4HL01_9BACT</name>
<organism evidence="2 3">
    <name type="scientific">Peredibacter starrii</name>
    <dbReference type="NCBI Taxonomy" id="28202"/>
    <lineage>
        <taxon>Bacteria</taxon>
        <taxon>Pseudomonadati</taxon>
        <taxon>Bdellovibrionota</taxon>
        <taxon>Bacteriovoracia</taxon>
        <taxon>Bacteriovoracales</taxon>
        <taxon>Bacteriovoracaceae</taxon>
        <taxon>Peredibacter</taxon>
    </lineage>
</organism>
<dbReference type="AlphaFoldDB" id="A0AAX4HL01"/>
<accession>A0AAX4HL01</accession>
<dbReference type="Gene3D" id="1.20.1600.10">
    <property type="entry name" value="Outer membrane efflux proteins (OEP)"/>
    <property type="match status" value="1"/>
</dbReference>
<dbReference type="Proteomes" id="UP001324634">
    <property type="component" value="Chromosome"/>
</dbReference>
<dbReference type="EMBL" id="CP139487">
    <property type="protein sequence ID" value="WPU63940.1"/>
    <property type="molecule type" value="Genomic_DNA"/>
</dbReference>